<dbReference type="Proteomes" id="UP000239757">
    <property type="component" value="Unassembled WGS sequence"/>
</dbReference>
<sequence>MYKGGASLFLGYRCLSSFINTGLCGSLLWVGVLVPESFGYWKRWKIGIGLPLVYLVHFWSWQKTLMKCLPEEVSFVALNESIVLVKFGSVEDRSRILNMAPWLFDQFLLALLSFVKDKDLKDYAFHVTPFWTRIYNIPFEMMDRQIAMEVGEAIGEVMATDWRDRDGCWTKFLRLKIKIDISKPLRKGKNRFQYGNWLRVQLNGNGQTRGNWRNGMEIIESKEEANTESLRQMKARNQVGKILNSWALKRKRKLRVLEDQISFRFTGFYGHADPNHRNESWNMLQRVGGMVNETWIIGGDFNAIVNETAKEDSQGLVYAVSFPYIETKVVRQSISDHDAIILDTMRGKPKESCRDQRLNFKYGCWAKDTEAKDVIQCAWKNNNMDVITKIEKVGQDLCQW</sequence>
<reference evidence="1 2" key="1">
    <citation type="submission" date="2015-01" db="EMBL/GenBank/DDBJ databases">
        <title>Genome of allotetraploid Gossypium barbadense reveals genomic plasticity and fiber elongation in cotton evolution.</title>
        <authorList>
            <person name="Chen X."/>
            <person name="Liu X."/>
            <person name="Zhao B."/>
            <person name="Zheng H."/>
            <person name="Hu Y."/>
            <person name="Lu G."/>
            <person name="Yang C."/>
            <person name="Chen J."/>
            <person name="Shan C."/>
            <person name="Zhang L."/>
            <person name="Zhou Y."/>
            <person name="Wang L."/>
            <person name="Guo W."/>
            <person name="Bai Y."/>
            <person name="Ruan J."/>
            <person name="Shangguan X."/>
            <person name="Mao Y."/>
            <person name="Jiang J."/>
            <person name="Zhu Y."/>
            <person name="Lei J."/>
            <person name="Kang H."/>
            <person name="Chen S."/>
            <person name="He X."/>
            <person name="Wang R."/>
            <person name="Wang Y."/>
            <person name="Chen J."/>
            <person name="Wang L."/>
            <person name="Yu S."/>
            <person name="Wang B."/>
            <person name="Wei J."/>
            <person name="Song S."/>
            <person name="Lu X."/>
            <person name="Gao Z."/>
            <person name="Gu W."/>
            <person name="Deng X."/>
            <person name="Ma D."/>
            <person name="Wang S."/>
            <person name="Liang W."/>
            <person name="Fang L."/>
            <person name="Cai C."/>
            <person name="Zhu X."/>
            <person name="Zhou B."/>
            <person name="Zhang Y."/>
            <person name="Chen Z."/>
            <person name="Xu S."/>
            <person name="Zhu R."/>
            <person name="Wang S."/>
            <person name="Zhang T."/>
            <person name="Zhao G."/>
        </authorList>
    </citation>
    <scope>NUCLEOTIDE SEQUENCE [LARGE SCALE GENOMIC DNA]</scope>
    <source>
        <strain evidence="2">cv. Xinhai21</strain>
        <tissue evidence="1">Leaf</tissue>
    </source>
</reference>
<dbReference type="AlphaFoldDB" id="A0A2P5WW59"/>
<dbReference type="OrthoDB" id="1729225at2759"/>
<dbReference type="EMBL" id="KZ666318">
    <property type="protein sequence ID" value="PPR95330.1"/>
    <property type="molecule type" value="Genomic_DNA"/>
</dbReference>
<accession>A0A2P5WW59</accession>
<dbReference type="PANTHER" id="PTHR31286:SF178">
    <property type="entry name" value="DUF4283 DOMAIN-CONTAINING PROTEIN"/>
    <property type="match status" value="1"/>
</dbReference>
<organism evidence="1 2">
    <name type="scientific">Gossypium barbadense</name>
    <name type="common">Sea Island cotton</name>
    <name type="synonym">Hibiscus barbadensis</name>
    <dbReference type="NCBI Taxonomy" id="3634"/>
    <lineage>
        <taxon>Eukaryota</taxon>
        <taxon>Viridiplantae</taxon>
        <taxon>Streptophyta</taxon>
        <taxon>Embryophyta</taxon>
        <taxon>Tracheophyta</taxon>
        <taxon>Spermatophyta</taxon>
        <taxon>Magnoliopsida</taxon>
        <taxon>eudicotyledons</taxon>
        <taxon>Gunneridae</taxon>
        <taxon>Pentapetalae</taxon>
        <taxon>rosids</taxon>
        <taxon>malvids</taxon>
        <taxon>Malvales</taxon>
        <taxon>Malvaceae</taxon>
        <taxon>Malvoideae</taxon>
        <taxon>Gossypium</taxon>
    </lineage>
</organism>
<dbReference type="InterPro" id="IPR036691">
    <property type="entry name" value="Endo/exonu/phosph_ase_sf"/>
</dbReference>
<evidence type="ECO:0000313" key="1">
    <source>
        <dbReference type="EMBL" id="PPR95330.1"/>
    </source>
</evidence>
<proteinExistence type="predicted"/>
<dbReference type="PANTHER" id="PTHR31286">
    <property type="entry name" value="GLYCINE-RICH CELL WALL STRUCTURAL PROTEIN 1.8-LIKE"/>
    <property type="match status" value="1"/>
</dbReference>
<gene>
    <name evidence="1" type="ORF">GOBAR_AA25340</name>
</gene>
<dbReference type="InterPro" id="IPR040256">
    <property type="entry name" value="At4g02000-like"/>
</dbReference>
<name>A0A2P5WW59_GOSBA</name>
<evidence type="ECO:0000313" key="2">
    <source>
        <dbReference type="Proteomes" id="UP000239757"/>
    </source>
</evidence>
<protein>
    <submittedName>
        <fullName evidence="1">Uncharacterized protein</fullName>
    </submittedName>
</protein>
<dbReference type="SUPFAM" id="SSF56219">
    <property type="entry name" value="DNase I-like"/>
    <property type="match status" value="1"/>
</dbReference>